<dbReference type="InterPro" id="IPR035959">
    <property type="entry name" value="RutC-like_sf"/>
</dbReference>
<feature type="binding site" evidence="2">
    <location>
        <position position="120"/>
    </location>
    <ligand>
        <name>prephenate</name>
        <dbReference type="ChEBI" id="CHEBI:29934"/>
    </ligand>
</feature>
<dbReference type="GO" id="GO:0008652">
    <property type="term" value="P:amino acid biosynthetic process"/>
    <property type="evidence" value="ECO:0007669"/>
    <property type="project" value="UniProtKB-UniRule"/>
</dbReference>
<dbReference type="PANTHER" id="PTHR21164">
    <property type="entry name" value="CHORISMATE MUTASE"/>
    <property type="match status" value="1"/>
</dbReference>
<dbReference type="PIRSF" id="PIRSF005965">
    <property type="entry name" value="Chor_mut_AroH"/>
    <property type="match status" value="1"/>
</dbReference>
<dbReference type="AlphaFoldDB" id="A0A9D2WSU2"/>
<dbReference type="InterPro" id="IPR008243">
    <property type="entry name" value="Chorismate_mutase_AroH"/>
</dbReference>
<dbReference type="Pfam" id="PF07736">
    <property type="entry name" value="CM_1"/>
    <property type="match status" value="1"/>
</dbReference>
<proteinExistence type="predicted"/>
<dbReference type="EC" id="5.4.99.5" evidence="1 3"/>
<dbReference type="PROSITE" id="PS51167">
    <property type="entry name" value="CHORISMATE_MUT_1"/>
    <property type="match status" value="1"/>
</dbReference>
<reference evidence="4" key="1">
    <citation type="submission" date="2016-02" db="EMBL/GenBank/DDBJ databases">
        <title>Draft Genome Sequence of Sporotomaculum syntrophicum Strain FB, a Syntrophic Benzoate Degrader.</title>
        <authorList>
            <person name="Nobu M.K."/>
            <person name="Narihiro T."/>
            <person name="Qiu Y.-L."/>
            <person name="Ohashi A."/>
            <person name="Liu W.-T."/>
            <person name="Yuji S."/>
        </authorList>
    </citation>
    <scope>NUCLEOTIDE SEQUENCE</scope>
    <source>
        <strain evidence="4">FB</strain>
    </source>
</reference>
<gene>
    <name evidence="4" type="primary">aroH</name>
    <name evidence="4" type="ORF">SPSYN_00199</name>
</gene>
<evidence type="ECO:0000313" key="5">
    <source>
        <dbReference type="Proteomes" id="UP000798488"/>
    </source>
</evidence>
<keyword evidence="2 3" id="KW-0028">Amino-acid biosynthesis</keyword>
<dbReference type="CDD" id="cd02185">
    <property type="entry name" value="AroH"/>
    <property type="match status" value="1"/>
</dbReference>
<evidence type="ECO:0000256" key="2">
    <source>
        <dbReference type="PIRSR" id="PIRSR005965-1"/>
    </source>
</evidence>
<sequence length="132" mass="14209">MATGQYLLKMGKVMRGIRGAITVDENTTQAIGVAAQKLVEAMLTANNNLAIEDIVSVLFTVTSDLNSAFPATAVREIAGFSQVPMMCALEIDVPGSLRRCIRVLMLVNTCMGPSEIKHVYLGDAARLRPDLI</sequence>
<dbReference type="Gene3D" id="3.30.1330.40">
    <property type="entry name" value="RutC-like"/>
    <property type="match status" value="1"/>
</dbReference>
<dbReference type="EMBL" id="LSRS01000001">
    <property type="protein sequence ID" value="KAF1086480.1"/>
    <property type="molecule type" value="Genomic_DNA"/>
</dbReference>
<name>A0A9D2WSU2_9FIRM</name>
<accession>A0A9D2WSU2</accession>
<evidence type="ECO:0000256" key="1">
    <source>
        <dbReference type="NCBIfam" id="TIGR01796"/>
    </source>
</evidence>
<keyword evidence="3 4" id="KW-0413">Isomerase</keyword>
<dbReference type="GO" id="GO:0004106">
    <property type="term" value="F:chorismate mutase activity"/>
    <property type="evidence" value="ECO:0007669"/>
    <property type="project" value="UniProtKB-UniRule"/>
</dbReference>
<protein>
    <recommendedName>
        <fullName evidence="1 3">chorismate mutase</fullName>
        <ecNumber evidence="1 3">5.4.99.5</ecNumber>
    </recommendedName>
</protein>
<feature type="binding site" evidence="2">
    <location>
        <position position="18"/>
    </location>
    <ligand>
        <name>prephenate</name>
        <dbReference type="ChEBI" id="CHEBI:29934"/>
    </ligand>
</feature>
<keyword evidence="5" id="KW-1185">Reference proteome</keyword>
<feature type="binding site" evidence="2">
    <location>
        <position position="102"/>
    </location>
    <ligand>
        <name>prephenate</name>
        <dbReference type="ChEBI" id="CHEBI:29934"/>
    </ligand>
</feature>
<organism evidence="4 5">
    <name type="scientific">Sporotomaculum syntrophicum</name>
    <dbReference type="NCBI Taxonomy" id="182264"/>
    <lineage>
        <taxon>Bacteria</taxon>
        <taxon>Bacillati</taxon>
        <taxon>Bacillota</taxon>
        <taxon>Clostridia</taxon>
        <taxon>Eubacteriales</taxon>
        <taxon>Desulfallaceae</taxon>
        <taxon>Sporotomaculum</taxon>
    </lineage>
</organism>
<dbReference type="SUPFAM" id="SSF55298">
    <property type="entry name" value="YjgF-like"/>
    <property type="match status" value="1"/>
</dbReference>
<dbReference type="GO" id="GO:0009073">
    <property type="term" value="P:aromatic amino acid family biosynthetic process"/>
    <property type="evidence" value="ECO:0007669"/>
    <property type="project" value="UniProtKB-UniRule"/>
</dbReference>
<keyword evidence="2 3" id="KW-0057">Aromatic amino acid biosynthesis</keyword>
<dbReference type="PANTHER" id="PTHR21164:SF0">
    <property type="entry name" value="CHORISMATE MUTASE AROH"/>
    <property type="match status" value="1"/>
</dbReference>
<comment type="caution">
    <text evidence="4">The sequence shown here is derived from an EMBL/GenBank/DDBJ whole genome shotgun (WGS) entry which is preliminary data.</text>
</comment>
<dbReference type="Proteomes" id="UP000798488">
    <property type="component" value="Unassembled WGS sequence"/>
</dbReference>
<dbReference type="NCBIfam" id="TIGR01796">
    <property type="entry name" value="CM_mono_aroH"/>
    <property type="match status" value="1"/>
</dbReference>
<dbReference type="GO" id="GO:0046417">
    <property type="term" value="P:chorismate metabolic process"/>
    <property type="evidence" value="ECO:0007669"/>
    <property type="project" value="TreeGrafter"/>
</dbReference>
<evidence type="ECO:0000313" key="4">
    <source>
        <dbReference type="EMBL" id="KAF1086480.1"/>
    </source>
</evidence>
<comment type="catalytic activity">
    <reaction evidence="3">
        <text>chorismate = prephenate</text>
        <dbReference type="Rhea" id="RHEA:13897"/>
        <dbReference type="ChEBI" id="CHEBI:29748"/>
        <dbReference type="ChEBI" id="CHEBI:29934"/>
        <dbReference type="EC" id="5.4.99.5"/>
    </reaction>
</comment>
<evidence type="ECO:0000256" key="3">
    <source>
        <dbReference type="PROSITE-ProRule" id="PRU00514"/>
    </source>
</evidence>